<feature type="region of interest" description="Disordered" evidence="1">
    <location>
        <begin position="18"/>
        <end position="43"/>
    </location>
</feature>
<feature type="compositionally biased region" description="Polar residues" evidence="1">
    <location>
        <begin position="22"/>
        <end position="40"/>
    </location>
</feature>
<evidence type="ECO:0000313" key="3">
    <source>
        <dbReference type="Proteomes" id="UP001066276"/>
    </source>
</evidence>
<organism evidence="2 3">
    <name type="scientific">Pleurodeles waltl</name>
    <name type="common">Iberian ribbed newt</name>
    <dbReference type="NCBI Taxonomy" id="8319"/>
    <lineage>
        <taxon>Eukaryota</taxon>
        <taxon>Metazoa</taxon>
        <taxon>Chordata</taxon>
        <taxon>Craniata</taxon>
        <taxon>Vertebrata</taxon>
        <taxon>Euteleostomi</taxon>
        <taxon>Amphibia</taxon>
        <taxon>Batrachia</taxon>
        <taxon>Caudata</taxon>
        <taxon>Salamandroidea</taxon>
        <taxon>Salamandridae</taxon>
        <taxon>Pleurodelinae</taxon>
        <taxon>Pleurodeles</taxon>
    </lineage>
</organism>
<name>A0AAV7QMZ8_PLEWA</name>
<reference evidence="2" key="1">
    <citation type="journal article" date="2022" name="bioRxiv">
        <title>Sequencing and chromosome-scale assembly of the giantPleurodeles waltlgenome.</title>
        <authorList>
            <person name="Brown T."/>
            <person name="Elewa A."/>
            <person name="Iarovenko S."/>
            <person name="Subramanian E."/>
            <person name="Araus A.J."/>
            <person name="Petzold A."/>
            <person name="Susuki M."/>
            <person name="Suzuki K.-i.T."/>
            <person name="Hayashi T."/>
            <person name="Toyoda A."/>
            <person name="Oliveira C."/>
            <person name="Osipova E."/>
            <person name="Leigh N.D."/>
            <person name="Simon A."/>
            <person name="Yun M.H."/>
        </authorList>
    </citation>
    <scope>NUCLEOTIDE SEQUENCE</scope>
    <source>
        <strain evidence="2">20211129_DDA</strain>
        <tissue evidence="2">Liver</tissue>
    </source>
</reference>
<keyword evidence="3" id="KW-1185">Reference proteome</keyword>
<dbReference type="Proteomes" id="UP001066276">
    <property type="component" value="Chromosome 6"/>
</dbReference>
<evidence type="ECO:0000313" key="2">
    <source>
        <dbReference type="EMBL" id="KAJ1141921.1"/>
    </source>
</evidence>
<proteinExistence type="predicted"/>
<sequence>MVPFHSGVARVSCGLLGRVSLPSGTGKTRTQNQTTGSIQKESPDQLGSLEENLLGRKTLSWLVRLTSWLYWCLAVYWDASLSPVEPEKQEHRSKQQVSGFVGL</sequence>
<dbReference type="EMBL" id="JANPWB010000010">
    <property type="protein sequence ID" value="KAJ1141921.1"/>
    <property type="molecule type" value="Genomic_DNA"/>
</dbReference>
<evidence type="ECO:0000256" key="1">
    <source>
        <dbReference type="SAM" id="MobiDB-lite"/>
    </source>
</evidence>
<feature type="region of interest" description="Disordered" evidence="1">
    <location>
        <begin position="84"/>
        <end position="103"/>
    </location>
</feature>
<gene>
    <name evidence="2" type="ORF">NDU88_008249</name>
</gene>
<dbReference type="AlphaFoldDB" id="A0AAV7QMZ8"/>
<comment type="caution">
    <text evidence="2">The sequence shown here is derived from an EMBL/GenBank/DDBJ whole genome shotgun (WGS) entry which is preliminary data.</text>
</comment>
<accession>A0AAV7QMZ8</accession>
<protein>
    <submittedName>
        <fullName evidence="2">Uncharacterized protein</fullName>
    </submittedName>
</protein>